<sequence>MAPPPPRAALLLLLLLLLPHNAAVGGAGTTAPSPAVVNPFTAKAAFIRYWNRKVPNNRLHPAFFVAKVSPLPAADTASFPSALPDIRARLPALCSRAGLLCAAPAAGADAASLAKAAGPFKSYSNVNFSNYGIGGDQGADSFRNYSPDLNIAADSFRRYGRDSSGRADRFESYEADGNVVTANFTSYAGGATGGSGSFAPTPPGSKLCESSFVTMDTFRDSMATSIALA</sequence>
<dbReference type="OrthoDB" id="1726062at2759"/>
<comment type="caution">
    <text evidence="2">The sequence shown here is derived from an EMBL/GenBank/DDBJ whole genome shotgun (WGS) entry which is preliminary data.</text>
</comment>
<protein>
    <submittedName>
        <fullName evidence="2">Uncharacterized protein</fullName>
    </submittedName>
</protein>
<feature type="signal peptide" evidence="1">
    <location>
        <begin position="1"/>
        <end position="23"/>
    </location>
</feature>
<name>A0A3L6QWU5_PANMI</name>
<feature type="chain" id="PRO_5018225188" evidence="1">
    <location>
        <begin position="24"/>
        <end position="229"/>
    </location>
</feature>
<evidence type="ECO:0000313" key="3">
    <source>
        <dbReference type="Proteomes" id="UP000275267"/>
    </source>
</evidence>
<reference evidence="3" key="1">
    <citation type="journal article" date="2019" name="Nat. Commun.">
        <title>The genome of broomcorn millet.</title>
        <authorList>
            <person name="Zou C."/>
            <person name="Miki D."/>
            <person name="Li D."/>
            <person name="Tang Q."/>
            <person name="Xiao L."/>
            <person name="Rajput S."/>
            <person name="Deng P."/>
            <person name="Jia W."/>
            <person name="Huang R."/>
            <person name="Zhang M."/>
            <person name="Sun Y."/>
            <person name="Hu J."/>
            <person name="Fu X."/>
            <person name="Schnable P.S."/>
            <person name="Li F."/>
            <person name="Zhang H."/>
            <person name="Feng B."/>
            <person name="Zhu X."/>
            <person name="Liu R."/>
            <person name="Schnable J.C."/>
            <person name="Zhu J.-K."/>
            <person name="Zhang H."/>
        </authorList>
    </citation>
    <scope>NUCLEOTIDE SEQUENCE [LARGE SCALE GENOMIC DNA]</scope>
</reference>
<evidence type="ECO:0000313" key="2">
    <source>
        <dbReference type="EMBL" id="RLM91431.1"/>
    </source>
</evidence>
<keyword evidence="3" id="KW-1185">Reference proteome</keyword>
<evidence type="ECO:0000256" key="1">
    <source>
        <dbReference type="SAM" id="SignalP"/>
    </source>
</evidence>
<dbReference type="PANTHER" id="PTHR31458:SF2">
    <property type="entry name" value="POLYGALACTURONASE 1 BETA-LIKE PROTEIN 2"/>
    <property type="match status" value="1"/>
</dbReference>
<dbReference type="InterPro" id="IPR051897">
    <property type="entry name" value="PG-associated_BURP"/>
</dbReference>
<proteinExistence type="predicted"/>
<dbReference type="Proteomes" id="UP000275267">
    <property type="component" value="Unassembled WGS sequence"/>
</dbReference>
<organism evidence="2 3">
    <name type="scientific">Panicum miliaceum</name>
    <name type="common">Proso millet</name>
    <name type="synonym">Broomcorn millet</name>
    <dbReference type="NCBI Taxonomy" id="4540"/>
    <lineage>
        <taxon>Eukaryota</taxon>
        <taxon>Viridiplantae</taxon>
        <taxon>Streptophyta</taxon>
        <taxon>Embryophyta</taxon>
        <taxon>Tracheophyta</taxon>
        <taxon>Spermatophyta</taxon>
        <taxon>Magnoliopsida</taxon>
        <taxon>Liliopsida</taxon>
        <taxon>Poales</taxon>
        <taxon>Poaceae</taxon>
        <taxon>PACMAD clade</taxon>
        <taxon>Panicoideae</taxon>
        <taxon>Panicodae</taxon>
        <taxon>Paniceae</taxon>
        <taxon>Panicinae</taxon>
        <taxon>Panicum</taxon>
        <taxon>Panicum sect. Panicum</taxon>
    </lineage>
</organism>
<gene>
    <name evidence="2" type="ORF">C2845_PM08G16170</name>
</gene>
<dbReference type="EMBL" id="PQIB02000010">
    <property type="protein sequence ID" value="RLM91431.1"/>
    <property type="molecule type" value="Genomic_DNA"/>
</dbReference>
<dbReference type="PANTHER" id="PTHR31458">
    <property type="entry name" value="POLYGALACTURONASE 1 BETA-LIKE PROTEIN 2"/>
    <property type="match status" value="1"/>
</dbReference>
<dbReference type="STRING" id="4540.A0A3L6QWU5"/>
<accession>A0A3L6QWU5</accession>
<dbReference type="AlphaFoldDB" id="A0A3L6QWU5"/>
<keyword evidence="1" id="KW-0732">Signal</keyword>